<accession>A0A0F9TXD7</accession>
<evidence type="ECO:0000313" key="1">
    <source>
        <dbReference type="EMBL" id="KKN85705.1"/>
    </source>
</evidence>
<reference evidence="1" key="1">
    <citation type="journal article" date="2015" name="Nature">
        <title>Complex archaea that bridge the gap between prokaryotes and eukaryotes.</title>
        <authorList>
            <person name="Spang A."/>
            <person name="Saw J.H."/>
            <person name="Jorgensen S.L."/>
            <person name="Zaremba-Niedzwiedzka K."/>
            <person name="Martijn J."/>
            <person name="Lind A.E."/>
            <person name="van Eijk R."/>
            <person name="Schleper C."/>
            <person name="Guy L."/>
            <person name="Ettema T.J."/>
        </authorList>
    </citation>
    <scope>NUCLEOTIDE SEQUENCE</scope>
</reference>
<protein>
    <recommendedName>
        <fullName evidence="2">Holliday junction resolvase RuvC</fullName>
    </recommendedName>
</protein>
<sequence>MIVLSIDPGETTGYAICDSSQMSQERMPALIETGILSRWRGLRSRIEEHTPDVIVAEKFVLYAGRAKMLNHSTLVVVRVLGVIQYLAEEMGIRLVEQLASVGKSAHLPAEILKECREEHIRDALRHTLAYLRSIGES</sequence>
<name>A0A0F9TXD7_9ZZZZ</name>
<organism evidence="1">
    <name type="scientific">marine sediment metagenome</name>
    <dbReference type="NCBI Taxonomy" id="412755"/>
    <lineage>
        <taxon>unclassified sequences</taxon>
        <taxon>metagenomes</taxon>
        <taxon>ecological metagenomes</taxon>
    </lineage>
</organism>
<comment type="caution">
    <text evidence="1">The sequence shown here is derived from an EMBL/GenBank/DDBJ whole genome shotgun (WGS) entry which is preliminary data.</text>
</comment>
<proteinExistence type="predicted"/>
<dbReference type="GO" id="GO:0003676">
    <property type="term" value="F:nucleic acid binding"/>
    <property type="evidence" value="ECO:0007669"/>
    <property type="project" value="InterPro"/>
</dbReference>
<dbReference type="InterPro" id="IPR036397">
    <property type="entry name" value="RNaseH_sf"/>
</dbReference>
<dbReference type="EMBL" id="LAZR01000155">
    <property type="protein sequence ID" value="KKN85705.1"/>
    <property type="molecule type" value="Genomic_DNA"/>
</dbReference>
<dbReference type="InterPro" id="IPR012337">
    <property type="entry name" value="RNaseH-like_sf"/>
</dbReference>
<dbReference type="Gene3D" id="3.30.420.10">
    <property type="entry name" value="Ribonuclease H-like superfamily/Ribonuclease H"/>
    <property type="match status" value="1"/>
</dbReference>
<dbReference type="AlphaFoldDB" id="A0A0F9TXD7"/>
<dbReference type="SUPFAM" id="SSF53098">
    <property type="entry name" value="Ribonuclease H-like"/>
    <property type="match status" value="1"/>
</dbReference>
<evidence type="ECO:0008006" key="2">
    <source>
        <dbReference type="Google" id="ProtNLM"/>
    </source>
</evidence>
<gene>
    <name evidence="1" type="ORF">LCGC14_0275100</name>
</gene>